<dbReference type="EMBL" id="CDMY01000412">
    <property type="protein sequence ID" value="CEM11265.1"/>
    <property type="molecule type" value="Genomic_DNA"/>
</dbReference>
<protein>
    <submittedName>
        <fullName evidence="1">Uncharacterized protein</fullName>
    </submittedName>
</protein>
<dbReference type="InParanoid" id="A0A0G4FE65"/>
<gene>
    <name evidence="1" type="ORF">Vbra_5781</name>
</gene>
<organism evidence="1 2">
    <name type="scientific">Vitrella brassicaformis (strain CCMP3155)</name>
    <dbReference type="NCBI Taxonomy" id="1169540"/>
    <lineage>
        <taxon>Eukaryota</taxon>
        <taxon>Sar</taxon>
        <taxon>Alveolata</taxon>
        <taxon>Colpodellida</taxon>
        <taxon>Vitrellaceae</taxon>
        <taxon>Vitrella</taxon>
    </lineage>
</organism>
<sequence length="251" mass="28325">MSGPPKLAMEPIDLADFRYFQSYYTTGGLSSVPLLLGVVHPGGSFETVIDVKRFLYNNFLPTRLKSVADVKLMRLDDNQQVVEVHANDNDLIKNVFGEDKGMTKTDPFVFTVDEPMRIGIGDFRYFKFHCTRGGLSSGPFLFDVLDTDGGLDNSGGNFEKLHVIDVKRFLFDTFRRELPNSENSEHDVKLMRLDDNQQVVEVHANDNELIKNVFGEDKGMTEADPFIFTVEGMVWSEPDIPTEVTRDANDA</sequence>
<dbReference type="AlphaFoldDB" id="A0A0G4FE65"/>
<evidence type="ECO:0000313" key="1">
    <source>
        <dbReference type="EMBL" id="CEM11265.1"/>
    </source>
</evidence>
<dbReference type="VEuPathDB" id="CryptoDB:Vbra_5781"/>
<evidence type="ECO:0000313" key="2">
    <source>
        <dbReference type="Proteomes" id="UP000041254"/>
    </source>
</evidence>
<proteinExistence type="predicted"/>
<name>A0A0G4FE65_VITBC</name>
<dbReference type="Proteomes" id="UP000041254">
    <property type="component" value="Unassembled WGS sequence"/>
</dbReference>
<accession>A0A0G4FE65</accession>
<reference evidence="1 2" key="1">
    <citation type="submission" date="2014-11" db="EMBL/GenBank/DDBJ databases">
        <authorList>
            <person name="Zhu J."/>
            <person name="Qi W."/>
            <person name="Song R."/>
        </authorList>
    </citation>
    <scope>NUCLEOTIDE SEQUENCE [LARGE SCALE GENOMIC DNA]</scope>
</reference>
<keyword evidence="2" id="KW-1185">Reference proteome</keyword>